<dbReference type="InterPro" id="IPR032675">
    <property type="entry name" value="LRR_dom_sf"/>
</dbReference>
<dbReference type="RefSeq" id="XP_028136222.1">
    <property type="nucleotide sequence ID" value="XM_028280421.1"/>
</dbReference>
<dbReference type="Gene3D" id="3.80.10.10">
    <property type="entry name" value="Ribonuclease Inhibitor"/>
    <property type="match status" value="2"/>
</dbReference>
<proteinExistence type="predicted"/>
<gene>
    <name evidence="5" type="primary">LOC114330972</name>
</gene>
<evidence type="ECO:0000256" key="3">
    <source>
        <dbReference type="ARBA" id="ARBA00022737"/>
    </source>
</evidence>
<feature type="signal peptide" evidence="4">
    <location>
        <begin position="1"/>
        <end position="21"/>
    </location>
</feature>
<dbReference type="Pfam" id="PF13855">
    <property type="entry name" value="LRR_8"/>
    <property type="match status" value="3"/>
</dbReference>
<dbReference type="PANTHER" id="PTHR24369">
    <property type="entry name" value="ANTIGEN BSP, PUTATIVE-RELATED"/>
    <property type="match status" value="1"/>
</dbReference>
<sequence length="390" mass="44891">MQFTNGIIIFFVIVTVDEVLSKLFNYTTTKSESSCRETNCNTMLRCDDCSILRAGQSSNYFFIEKPFISIFVCSDYFNRVIITHELFDKLHKIEVIKITKTNAWRLQENTFPSSTTLRELYLSENNISIIDDFAFGHMTALTHLYLNNNKLKSFNAYTITSGFNIKYLNLGNNSFEGLMDTALYNLKSLTYLNLDGNKFKNISMGKLINNLESVKVVSMANNLLTRITKEFFDPLINLEVLNLAFNKISDIGNAFRHMENLKTLILSRNHLTAFSKFDFPRMGHSSLQYLAIDYNQLLLMPNVLEGIPFLKKIAVDGNPWYCNCLKQYRKVFHDRNIQEVCGGDVKYRCQDGNNCYRYDPVLSSIGAILDVENVNPDTPNSTYYCVLNEF</sequence>
<evidence type="ECO:0000256" key="2">
    <source>
        <dbReference type="ARBA" id="ARBA00022729"/>
    </source>
</evidence>
<accession>A0A6P7FN44</accession>
<name>A0A6P7FN44_DIAVI</name>
<dbReference type="InterPro" id="IPR050541">
    <property type="entry name" value="LRR_TM_domain-containing"/>
</dbReference>
<protein>
    <submittedName>
        <fullName evidence="5">Leucine-rich repeat-containing protein 15-like</fullName>
    </submittedName>
</protein>
<evidence type="ECO:0000256" key="4">
    <source>
        <dbReference type="SAM" id="SignalP"/>
    </source>
</evidence>
<dbReference type="SUPFAM" id="SSF52058">
    <property type="entry name" value="L domain-like"/>
    <property type="match status" value="1"/>
</dbReference>
<dbReference type="SMART" id="SM00369">
    <property type="entry name" value="LRR_TYP"/>
    <property type="match status" value="6"/>
</dbReference>
<reference evidence="5" key="1">
    <citation type="submission" date="2025-08" db="UniProtKB">
        <authorList>
            <consortium name="RefSeq"/>
        </authorList>
    </citation>
    <scope>IDENTIFICATION</scope>
    <source>
        <tissue evidence="5">Whole insect</tissue>
    </source>
</reference>
<keyword evidence="2 4" id="KW-0732">Signal</keyword>
<dbReference type="InParanoid" id="A0A6P7FN44"/>
<dbReference type="GO" id="GO:0005886">
    <property type="term" value="C:plasma membrane"/>
    <property type="evidence" value="ECO:0007669"/>
    <property type="project" value="TreeGrafter"/>
</dbReference>
<dbReference type="InterPro" id="IPR001611">
    <property type="entry name" value="Leu-rich_rpt"/>
</dbReference>
<dbReference type="SMART" id="SM00365">
    <property type="entry name" value="LRR_SD22"/>
    <property type="match status" value="3"/>
</dbReference>
<dbReference type="InterPro" id="IPR003591">
    <property type="entry name" value="Leu-rich_rpt_typical-subtyp"/>
</dbReference>
<keyword evidence="1" id="KW-0433">Leucine-rich repeat</keyword>
<keyword evidence="3" id="KW-0677">Repeat</keyword>
<feature type="chain" id="PRO_5027907450" evidence="4">
    <location>
        <begin position="22"/>
        <end position="390"/>
    </location>
</feature>
<dbReference type="AlphaFoldDB" id="A0A6P7FN44"/>
<dbReference type="PANTHER" id="PTHR24369:SF210">
    <property type="entry name" value="CHAOPTIN-RELATED"/>
    <property type="match status" value="1"/>
</dbReference>
<evidence type="ECO:0000256" key="1">
    <source>
        <dbReference type="ARBA" id="ARBA00022614"/>
    </source>
</evidence>
<dbReference type="PROSITE" id="PS51450">
    <property type="entry name" value="LRR"/>
    <property type="match status" value="2"/>
</dbReference>
<organism evidence="5">
    <name type="scientific">Diabrotica virgifera virgifera</name>
    <name type="common">western corn rootworm</name>
    <dbReference type="NCBI Taxonomy" id="50390"/>
    <lineage>
        <taxon>Eukaryota</taxon>
        <taxon>Metazoa</taxon>
        <taxon>Ecdysozoa</taxon>
        <taxon>Arthropoda</taxon>
        <taxon>Hexapoda</taxon>
        <taxon>Insecta</taxon>
        <taxon>Pterygota</taxon>
        <taxon>Neoptera</taxon>
        <taxon>Endopterygota</taxon>
        <taxon>Coleoptera</taxon>
        <taxon>Polyphaga</taxon>
        <taxon>Cucujiformia</taxon>
        <taxon>Chrysomeloidea</taxon>
        <taxon>Chrysomelidae</taxon>
        <taxon>Galerucinae</taxon>
        <taxon>Diabroticina</taxon>
        <taxon>Diabroticites</taxon>
        <taxon>Diabrotica</taxon>
    </lineage>
</organism>
<evidence type="ECO:0000313" key="5">
    <source>
        <dbReference type="RefSeq" id="XP_028136222.1"/>
    </source>
</evidence>